<dbReference type="Pfam" id="PF00110">
    <property type="entry name" value="wnt"/>
    <property type="match status" value="1"/>
</dbReference>
<organism evidence="9">
    <name type="scientific">Drosophila rhopaloa</name>
    <name type="common">Fruit fly</name>
    <dbReference type="NCBI Taxonomy" id="1041015"/>
    <lineage>
        <taxon>Eukaryota</taxon>
        <taxon>Metazoa</taxon>
        <taxon>Ecdysozoa</taxon>
        <taxon>Arthropoda</taxon>
        <taxon>Hexapoda</taxon>
        <taxon>Insecta</taxon>
        <taxon>Pterygota</taxon>
        <taxon>Neoptera</taxon>
        <taxon>Endopterygota</taxon>
        <taxon>Diptera</taxon>
        <taxon>Brachycera</taxon>
        <taxon>Muscomorpha</taxon>
        <taxon>Ephydroidea</taxon>
        <taxon>Drosophilidae</taxon>
        <taxon>Drosophila</taxon>
        <taxon>Sophophora</taxon>
    </lineage>
</organism>
<evidence type="ECO:0000256" key="6">
    <source>
        <dbReference type="ARBA" id="ARBA00022687"/>
    </source>
</evidence>
<evidence type="ECO:0000256" key="5">
    <source>
        <dbReference type="ARBA" id="ARBA00022530"/>
    </source>
</evidence>
<dbReference type="GO" id="GO:0030182">
    <property type="term" value="P:neuron differentiation"/>
    <property type="evidence" value="ECO:0007669"/>
    <property type="project" value="TreeGrafter"/>
</dbReference>
<evidence type="ECO:0000256" key="7">
    <source>
        <dbReference type="ARBA" id="ARBA00023157"/>
    </source>
</evidence>
<keyword evidence="4" id="KW-0964">Secreted</keyword>
<evidence type="ECO:0000313" key="9">
    <source>
        <dbReference type="RefSeq" id="XP_016978032.1"/>
    </source>
</evidence>
<dbReference type="GO" id="GO:0005109">
    <property type="term" value="F:frizzled binding"/>
    <property type="evidence" value="ECO:0007669"/>
    <property type="project" value="TreeGrafter"/>
</dbReference>
<feature type="non-terminal residue" evidence="9">
    <location>
        <position position="75"/>
    </location>
</feature>
<feature type="non-terminal residue" evidence="9">
    <location>
        <position position="1"/>
    </location>
</feature>
<evidence type="ECO:0000256" key="8">
    <source>
        <dbReference type="RuleBase" id="RU003500"/>
    </source>
</evidence>
<dbReference type="GO" id="GO:0005125">
    <property type="term" value="F:cytokine activity"/>
    <property type="evidence" value="ECO:0007669"/>
    <property type="project" value="TreeGrafter"/>
</dbReference>
<keyword evidence="7" id="KW-1015">Disulfide bond</keyword>
<dbReference type="GO" id="GO:0045165">
    <property type="term" value="P:cell fate commitment"/>
    <property type="evidence" value="ECO:0007669"/>
    <property type="project" value="TreeGrafter"/>
</dbReference>
<keyword evidence="6 8" id="KW-0879">Wnt signaling pathway</keyword>
<dbReference type="PANTHER" id="PTHR12027:SF98">
    <property type="entry name" value="PROTEIN WNT"/>
    <property type="match status" value="1"/>
</dbReference>
<dbReference type="AlphaFoldDB" id="A0A6P4EIK3"/>
<dbReference type="OrthoDB" id="5945655at2759"/>
<accession>A0A6P4EIK3</accession>
<proteinExistence type="inferred from homology"/>
<dbReference type="RefSeq" id="XP_016978032.1">
    <property type="nucleotide sequence ID" value="XM_017122543.1"/>
</dbReference>
<gene>
    <name evidence="9" type="primary">LOC108043732</name>
</gene>
<dbReference type="InterPro" id="IPR005817">
    <property type="entry name" value="Wnt"/>
</dbReference>
<evidence type="ECO:0000256" key="4">
    <source>
        <dbReference type="ARBA" id="ARBA00022525"/>
    </source>
</evidence>
<reference evidence="9" key="1">
    <citation type="submission" date="2025-08" db="UniProtKB">
        <authorList>
            <consortium name="RefSeq"/>
        </authorList>
    </citation>
    <scope>IDENTIFICATION</scope>
</reference>
<keyword evidence="5" id="KW-0272">Extracellular matrix</keyword>
<dbReference type="PANTHER" id="PTHR12027">
    <property type="entry name" value="WNT RELATED"/>
    <property type="match status" value="1"/>
</dbReference>
<evidence type="ECO:0000256" key="1">
    <source>
        <dbReference type="ARBA" id="ARBA00004498"/>
    </source>
</evidence>
<protein>
    <recommendedName>
        <fullName evidence="8">Protein Wnt</fullName>
    </recommendedName>
</protein>
<name>A0A6P4EIK3_DRORH</name>
<evidence type="ECO:0000256" key="2">
    <source>
        <dbReference type="ARBA" id="ARBA00005683"/>
    </source>
</evidence>
<comment type="function">
    <text evidence="8">Ligand for members of the frizzled family of seven transmembrane receptors.</text>
</comment>
<keyword evidence="3 8" id="KW-0217">Developmental protein</keyword>
<comment type="similarity">
    <text evidence="2 8">Belongs to the Wnt family.</text>
</comment>
<evidence type="ECO:0000256" key="3">
    <source>
        <dbReference type="ARBA" id="ARBA00022473"/>
    </source>
</evidence>
<dbReference type="GO" id="GO:0060070">
    <property type="term" value="P:canonical Wnt signaling pathway"/>
    <property type="evidence" value="ECO:0007669"/>
    <property type="project" value="TreeGrafter"/>
</dbReference>
<dbReference type="GO" id="GO:0005615">
    <property type="term" value="C:extracellular space"/>
    <property type="evidence" value="ECO:0007669"/>
    <property type="project" value="TreeGrafter"/>
</dbReference>
<comment type="subcellular location">
    <subcellularLocation>
        <location evidence="1 8">Secreted</location>
        <location evidence="1 8">Extracellular space</location>
        <location evidence="1 8">Extracellular matrix</location>
    </subcellularLocation>
</comment>
<sequence>LYGLPDGRATCRSVPGLTKDQVELCYKASDVTAAALEGLDMAIRECQIQFQWHRWNCSSLSTKSRNPHASSLLKK</sequence>